<feature type="region of interest" description="Disordered" evidence="1">
    <location>
        <begin position="30"/>
        <end position="103"/>
    </location>
</feature>
<protein>
    <submittedName>
        <fullName evidence="2">Uncharacterized protein</fullName>
    </submittedName>
</protein>
<evidence type="ECO:0000256" key="1">
    <source>
        <dbReference type="SAM" id="MobiDB-lite"/>
    </source>
</evidence>
<dbReference type="EnsemblMetazoa" id="PPA17129.1">
    <property type="protein sequence ID" value="PPA17129.1"/>
    <property type="gene ID" value="WBGene00106683"/>
</dbReference>
<sequence length="423" mass="46805">MLLLLFLLPSTSAFLSSLFGGGGCNPCAQQPQPYYPQPQQPYYPPPQPQPQYYPQPPPPQPSYYPPQPQGYVAAPHHTPNYRNPLRQYTIPDSSYNNVAPPSYRPTLSRSGYGNDFVGEGSIPLRSSVEGERATYVINRQGGNSLIVRGEEPVVTQPFVDEVQVETNEPATIAPTYTAPSYEPRVVESTSEFSGVEPTAPPTLQYPIEQQGYNSVPEPTVAPYEPAAPAPYNPEPVPTSNAYESFKRFAGFDQLRASGLARHEIVQSTPSSPSTLHHTATEEYTETFVLARHGASSASRGLQAVDSPGPILETGNYDVVSSKLLKGADITQLRRAPAIRPSTDFAPSHRLPTLRSEQLLQLRHQQHLQQPQQPLYRYDGPLDGRRVWIYKKILRPVRITSHGMERLPGAQKPEASSHMPTKMD</sequence>
<reference evidence="2" key="2">
    <citation type="submission" date="2022-06" db="UniProtKB">
        <authorList>
            <consortium name="EnsemblMetazoa"/>
        </authorList>
    </citation>
    <scope>IDENTIFICATION</scope>
    <source>
        <strain evidence="2">PS312</strain>
    </source>
</reference>
<feature type="compositionally biased region" description="Polar residues" evidence="1">
    <location>
        <begin position="90"/>
        <end position="103"/>
    </location>
</feature>
<organism evidence="2 3">
    <name type="scientific">Pristionchus pacificus</name>
    <name type="common">Parasitic nematode worm</name>
    <dbReference type="NCBI Taxonomy" id="54126"/>
    <lineage>
        <taxon>Eukaryota</taxon>
        <taxon>Metazoa</taxon>
        <taxon>Ecdysozoa</taxon>
        <taxon>Nematoda</taxon>
        <taxon>Chromadorea</taxon>
        <taxon>Rhabditida</taxon>
        <taxon>Rhabditina</taxon>
        <taxon>Diplogasteromorpha</taxon>
        <taxon>Diplogasteroidea</taxon>
        <taxon>Neodiplogasteridae</taxon>
        <taxon>Pristionchus</taxon>
    </lineage>
</organism>
<proteinExistence type="predicted"/>
<dbReference type="Proteomes" id="UP000005239">
    <property type="component" value="Unassembled WGS sequence"/>
</dbReference>
<accession>A0A2A6CBH4</accession>
<accession>A0A8R1YE79</accession>
<dbReference type="AlphaFoldDB" id="A0A2A6CBH4"/>
<reference evidence="3" key="1">
    <citation type="journal article" date="2008" name="Nat. Genet.">
        <title>The Pristionchus pacificus genome provides a unique perspective on nematode lifestyle and parasitism.</title>
        <authorList>
            <person name="Dieterich C."/>
            <person name="Clifton S.W."/>
            <person name="Schuster L.N."/>
            <person name="Chinwalla A."/>
            <person name="Delehaunty K."/>
            <person name="Dinkelacker I."/>
            <person name="Fulton L."/>
            <person name="Fulton R."/>
            <person name="Godfrey J."/>
            <person name="Minx P."/>
            <person name="Mitreva M."/>
            <person name="Roeseler W."/>
            <person name="Tian H."/>
            <person name="Witte H."/>
            <person name="Yang S.P."/>
            <person name="Wilson R.K."/>
            <person name="Sommer R.J."/>
        </authorList>
    </citation>
    <scope>NUCLEOTIDE SEQUENCE [LARGE SCALE GENOMIC DNA]</scope>
    <source>
        <strain evidence="3">PS312</strain>
    </source>
</reference>
<keyword evidence="3" id="KW-1185">Reference proteome</keyword>
<feature type="region of interest" description="Disordered" evidence="1">
    <location>
        <begin position="403"/>
        <end position="423"/>
    </location>
</feature>
<gene>
    <name evidence="2" type="primary">WBGene00106683</name>
</gene>
<feature type="compositionally biased region" description="Pro residues" evidence="1">
    <location>
        <begin position="33"/>
        <end position="68"/>
    </location>
</feature>
<evidence type="ECO:0000313" key="3">
    <source>
        <dbReference type="Proteomes" id="UP000005239"/>
    </source>
</evidence>
<name>A0A2A6CBH4_PRIPA</name>
<evidence type="ECO:0000313" key="2">
    <source>
        <dbReference type="EnsemblMetazoa" id="PPA17129.1"/>
    </source>
</evidence>